<evidence type="ECO:0000313" key="10">
    <source>
        <dbReference type="Proteomes" id="UP000245137"/>
    </source>
</evidence>
<dbReference type="InterPro" id="IPR016291">
    <property type="entry name" value="Isochorismatase"/>
</dbReference>
<dbReference type="PIRSF" id="PIRSF001111">
    <property type="entry name" value="Isochorismatase"/>
    <property type="match status" value="1"/>
</dbReference>
<organism evidence="9 10">
    <name type="scientific">Methylosinus sporium</name>
    <dbReference type="NCBI Taxonomy" id="428"/>
    <lineage>
        <taxon>Bacteria</taxon>
        <taxon>Pseudomonadati</taxon>
        <taxon>Pseudomonadota</taxon>
        <taxon>Alphaproteobacteria</taxon>
        <taxon>Hyphomicrobiales</taxon>
        <taxon>Methylocystaceae</taxon>
        <taxon>Methylosinus</taxon>
    </lineage>
</organism>
<evidence type="ECO:0000313" key="9">
    <source>
        <dbReference type="EMBL" id="PWB92901.1"/>
    </source>
</evidence>
<sequence length="289" mass="32055">MAIPRLPTYPLPRPEDFPKNKVGWTFAPNRAVLLIHDMQDYFLHFFGEESPLVAQLVANIAALRAFCKSRGVPVVYTAQPIDQSPKDRGLLNDMWGPGLNAHPQLKDIAAALSPDSDDTVLVKWRYSAFQRSPLETMIREWGRDQLVICGVYGHIGCLATALDAFMRDFETFVVGDAIADFSPEDHDMTLRYVAGRCGGVVGTDALIRAPASPLTRAAVEARVRTLISLDGEIFDPNENLINYGLDSVRVMTLVTEWRKLGVDVGFVDLADNPTLEGWWALIERKLSAA</sequence>
<protein>
    <recommendedName>
        <fullName evidence="2">isochorismatase</fullName>
        <ecNumber evidence="2">3.3.2.1</ecNumber>
    </recommendedName>
</protein>
<keyword evidence="4 7" id="KW-0597">Phosphoprotein</keyword>
<evidence type="ECO:0000256" key="6">
    <source>
        <dbReference type="ARBA" id="ARBA00048590"/>
    </source>
</evidence>
<evidence type="ECO:0000256" key="4">
    <source>
        <dbReference type="ARBA" id="ARBA00022553"/>
    </source>
</evidence>
<dbReference type="InterPro" id="IPR036380">
    <property type="entry name" value="Isochorismatase-like_sf"/>
</dbReference>
<dbReference type="PANTHER" id="PTHR43540:SF3">
    <property type="entry name" value="ENTEROBACTIN SYNTHASE COMPONENT B"/>
    <property type="match status" value="1"/>
</dbReference>
<dbReference type="PANTHER" id="PTHR43540">
    <property type="entry name" value="PEROXYUREIDOACRYLATE/UREIDOACRYLATE AMIDOHYDROLASE-RELATED"/>
    <property type="match status" value="1"/>
</dbReference>
<dbReference type="EMBL" id="PUIV01000033">
    <property type="protein sequence ID" value="PWB92901.1"/>
    <property type="molecule type" value="Genomic_DNA"/>
</dbReference>
<comment type="pathway">
    <text evidence="1">Siderophore biosynthesis.</text>
</comment>
<dbReference type="InterPro" id="IPR009081">
    <property type="entry name" value="PP-bd_ACP"/>
</dbReference>
<dbReference type="Pfam" id="PF00857">
    <property type="entry name" value="Isochorismatase"/>
    <property type="match status" value="1"/>
</dbReference>
<evidence type="ECO:0000256" key="7">
    <source>
        <dbReference type="PIRSR" id="PIRSR001111-50"/>
    </source>
</evidence>
<dbReference type="SUPFAM" id="SSF47336">
    <property type="entry name" value="ACP-like"/>
    <property type="match status" value="1"/>
</dbReference>
<evidence type="ECO:0000256" key="3">
    <source>
        <dbReference type="ARBA" id="ARBA00022450"/>
    </source>
</evidence>
<dbReference type="PROSITE" id="PS50075">
    <property type="entry name" value="CARRIER"/>
    <property type="match status" value="1"/>
</dbReference>
<dbReference type="Pfam" id="PF00550">
    <property type="entry name" value="PP-binding"/>
    <property type="match status" value="1"/>
</dbReference>
<comment type="cofactor">
    <cofactor evidence="7">
        <name>pantetheine 4'-phosphate</name>
        <dbReference type="ChEBI" id="CHEBI:47942"/>
    </cofactor>
    <text evidence="7">Binds 1 phosphopantetheine covalently.</text>
</comment>
<proteinExistence type="predicted"/>
<feature type="modified residue" description="O-(pantetheine 4'-phosphoryl)serine" evidence="7">
    <location>
        <position position="247"/>
    </location>
</feature>
<reference evidence="9 10" key="1">
    <citation type="journal article" date="2018" name="Appl. Microbiol. Biotechnol.">
        <title>Co-cultivation of the strictly anaerobic methanogen Methanosarcina barkeri with aerobic methanotrophs in an oxygen-limited membrane bioreactor.</title>
        <authorList>
            <person name="In 't Zandt M.H."/>
            <person name="van den Bosch T.J.M."/>
            <person name="Rijkers R."/>
            <person name="van Kessel M.A.H.J."/>
            <person name="Jetten M.S.M."/>
            <person name="Welte C.U."/>
        </authorList>
    </citation>
    <scope>NUCLEOTIDE SEQUENCE [LARGE SCALE GENOMIC DNA]</scope>
    <source>
        <strain evidence="9 10">DSM 17706</strain>
    </source>
</reference>
<comment type="catalytic activity">
    <reaction evidence="6">
        <text>isochorismate + H2O = (2S,3S)-2,3-dihydroxy-2,3-dihydrobenzoate + pyruvate</text>
        <dbReference type="Rhea" id="RHEA:11112"/>
        <dbReference type="ChEBI" id="CHEBI:15361"/>
        <dbReference type="ChEBI" id="CHEBI:15377"/>
        <dbReference type="ChEBI" id="CHEBI:29780"/>
        <dbReference type="ChEBI" id="CHEBI:58764"/>
        <dbReference type="EC" id="3.3.2.1"/>
    </reaction>
</comment>
<dbReference type="InterPro" id="IPR000868">
    <property type="entry name" value="Isochorismatase-like_dom"/>
</dbReference>
<dbReference type="InterPro" id="IPR036736">
    <property type="entry name" value="ACP-like_sf"/>
</dbReference>
<evidence type="ECO:0000256" key="1">
    <source>
        <dbReference type="ARBA" id="ARBA00004924"/>
    </source>
</evidence>
<keyword evidence="10" id="KW-1185">Reference proteome</keyword>
<dbReference type="AlphaFoldDB" id="A0A2U1SMR2"/>
<feature type="domain" description="Carrier" evidence="8">
    <location>
        <begin position="213"/>
        <end position="286"/>
    </location>
</feature>
<dbReference type="SUPFAM" id="SSF52499">
    <property type="entry name" value="Isochorismatase-like hydrolases"/>
    <property type="match status" value="1"/>
</dbReference>
<keyword evidence="3 7" id="KW-0596">Phosphopantetheine</keyword>
<dbReference type="GO" id="GO:0008908">
    <property type="term" value="F:isochorismatase activity"/>
    <property type="evidence" value="ECO:0007669"/>
    <property type="project" value="UniProtKB-EC"/>
</dbReference>
<comment type="caution">
    <text evidence="9">The sequence shown here is derived from an EMBL/GenBank/DDBJ whole genome shotgun (WGS) entry which is preliminary data.</text>
</comment>
<dbReference type="InterPro" id="IPR050272">
    <property type="entry name" value="Isochorismatase-like_hydrls"/>
</dbReference>
<keyword evidence="5" id="KW-0378">Hydrolase</keyword>
<dbReference type="RefSeq" id="WP_108918226.1">
    <property type="nucleotide sequence ID" value="NZ_BGJY01000025.1"/>
</dbReference>
<gene>
    <name evidence="9" type="ORF">C5689_15835</name>
</gene>
<name>A0A2U1SMR2_METSR</name>
<dbReference type="PRINTS" id="PR01398">
    <property type="entry name" value="ISCHRISMTASE"/>
</dbReference>
<dbReference type="Gene3D" id="3.40.50.850">
    <property type="entry name" value="Isochorismatase-like"/>
    <property type="match status" value="1"/>
</dbReference>
<evidence type="ECO:0000259" key="8">
    <source>
        <dbReference type="PROSITE" id="PS50075"/>
    </source>
</evidence>
<dbReference type="FunFam" id="3.40.50.850:FF:000002">
    <property type="entry name" value="Vibriobactin-specific isochorismatase"/>
    <property type="match status" value="1"/>
</dbReference>
<evidence type="ECO:0000256" key="2">
    <source>
        <dbReference type="ARBA" id="ARBA00012100"/>
    </source>
</evidence>
<dbReference type="OrthoDB" id="8477867at2"/>
<evidence type="ECO:0000256" key="5">
    <source>
        <dbReference type="ARBA" id="ARBA00022801"/>
    </source>
</evidence>
<accession>A0A2U1SMR2</accession>
<dbReference type="EC" id="3.3.2.1" evidence="2"/>
<dbReference type="Gene3D" id="1.10.1200.10">
    <property type="entry name" value="ACP-like"/>
    <property type="match status" value="1"/>
</dbReference>
<dbReference type="Proteomes" id="UP000245137">
    <property type="component" value="Unassembled WGS sequence"/>
</dbReference>